<evidence type="ECO:0000256" key="2">
    <source>
        <dbReference type="ARBA" id="ARBA00005869"/>
    </source>
</evidence>
<organism evidence="9">
    <name type="scientific">Angiostrongylus costaricensis</name>
    <name type="common">Nematode worm</name>
    <dbReference type="NCBI Taxonomy" id="334426"/>
    <lineage>
        <taxon>Eukaryota</taxon>
        <taxon>Metazoa</taxon>
        <taxon>Ecdysozoa</taxon>
        <taxon>Nematoda</taxon>
        <taxon>Chromadorea</taxon>
        <taxon>Rhabditida</taxon>
        <taxon>Rhabditina</taxon>
        <taxon>Rhabditomorpha</taxon>
        <taxon>Strongyloidea</taxon>
        <taxon>Metastrongylidae</taxon>
        <taxon>Angiostrongylus</taxon>
    </lineage>
</organism>
<reference evidence="7 8" key="2">
    <citation type="submission" date="2018-11" db="EMBL/GenBank/DDBJ databases">
        <authorList>
            <consortium name="Pathogen Informatics"/>
        </authorList>
    </citation>
    <scope>NUCLEOTIDE SEQUENCE [LARGE SCALE GENOMIC DNA]</scope>
    <source>
        <strain evidence="7 8">Costa Rica</strain>
    </source>
</reference>
<dbReference type="InterPro" id="IPR011992">
    <property type="entry name" value="EF-hand-dom_pair"/>
</dbReference>
<dbReference type="EC" id="1.5.5.2" evidence="5"/>
<comment type="catalytic activity">
    <reaction evidence="5">
        <text>L-proline + a quinone = (S)-1-pyrroline-5-carboxylate + a quinol + H(+)</text>
        <dbReference type="Rhea" id="RHEA:23784"/>
        <dbReference type="ChEBI" id="CHEBI:15378"/>
        <dbReference type="ChEBI" id="CHEBI:17388"/>
        <dbReference type="ChEBI" id="CHEBI:24646"/>
        <dbReference type="ChEBI" id="CHEBI:60039"/>
        <dbReference type="ChEBI" id="CHEBI:132124"/>
        <dbReference type="EC" id="1.5.5.2"/>
    </reaction>
</comment>
<dbReference type="GO" id="GO:0010133">
    <property type="term" value="P:L-proline catabolic process to L-glutamate"/>
    <property type="evidence" value="ECO:0007669"/>
    <property type="project" value="TreeGrafter"/>
</dbReference>
<dbReference type="GO" id="GO:0071949">
    <property type="term" value="F:FAD binding"/>
    <property type="evidence" value="ECO:0007669"/>
    <property type="project" value="TreeGrafter"/>
</dbReference>
<gene>
    <name evidence="7" type="ORF">ACOC_LOCUS9080</name>
</gene>
<feature type="domain" description="EF-hand" evidence="6">
    <location>
        <begin position="324"/>
        <end position="359"/>
    </location>
</feature>
<dbReference type="GO" id="GO:0005509">
    <property type="term" value="F:calcium ion binding"/>
    <property type="evidence" value="ECO:0007669"/>
    <property type="project" value="InterPro"/>
</dbReference>
<dbReference type="PANTHER" id="PTHR13914:SF0">
    <property type="entry name" value="PROLINE DEHYDROGENASE 1, MITOCHONDRIAL"/>
    <property type="match status" value="1"/>
</dbReference>
<dbReference type="InterPro" id="IPR002048">
    <property type="entry name" value="EF_hand_dom"/>
</dbReference>
<dbReference type="PANTHER" id="PTHR13914">
    <property type="entry name" value="PROLINE OXIDASE"/>
    <property type="match status" value="1"/>
</dbReference>
<keyword evidence="3 5" id="KW-0560">Oxidoreductase</keyword>
<protein>
    <recommendedName>
        <fullName evidence="5">Proline dehydrogenase</fullName>
        <ecNumber evidence="5">1.5.5.2</ecNumber>
    </recommendedName>
</protein>
<dbReference type="OrthoDB" id="5464at2759"/>
<dbReference type="OMA" id="GPLKKYH"/>
<proteinExistence type="inferred from homology"/>
<keyword evidence="5" id="KW-0285">Flavoprotein</keyword>
<evidence type="ECO:0000256" key="5">
    <source>
        <dbReference type="RuleBase" id="RU364054"/>
    </source>
</evidence>
<name>A0A158PJR0_ANGCS</name>
<comment type="function">
    <text evidence="5">Converts proline to delta-1-pyrroline-5-carboxylate.</text>
</comment>
<keyword evidence="5" id="KW-0274">FAD</keyword>
<sequence>ILPERDLFQELTATSQPKFEPATPQLAQEIQRCYSKLDLSFENTKEVFKSRRSIWQGRPNLWEECKYSKIKFKFKSEWRLFCSYCEGMLSSKSNSDILRALLVLRICAIEPIVRHNQWILATLKATLGQSLFRKLLKRTFFGHFVAGEDRKEVELVAARLKQFGVKSILDYSVESDLSSEEAVKTTQSSQLAAEVAPEAFTSTVDAKTLQQTRQKYTVHKEFADRRKDVISARTYLYEGEHVCDRNRDIFIETVDAVATATKGEGFAAIKLTALGRPTLLLKLSESIAQTHNFFKALTGTQKIQFSRLSEEDLIKKLKEFGVKAESQVIREWFKTVDFDGDGYVDFHGWSKILDDHVKLGNMFKILNIKTGQLEPLIQNLTAEEEQEFSNMMRRLIDIAEHAIARGVRVMVDAEQTYFQPAISRIVLEMMRRYNYHHGNIFNTYQAYLRNTLDVMECDMQLARREGWHFGLKLVRGAYMEQERKRAASVGYPDPINPDYESTSRMYHACLERIAEEHARRGKGAVSVMIASHNEDTVRFAVNLMRDRAIAPSEKIICFAQLYRMCDQVSFSLGQASYSVYKYLPYGPVEKVLPYLSRRAIENSSILKKANKERVSPLVS</sequence>
<dbReference type="Gene3D" id="3.20.20.220">
    <property type="match status" value="2"/>
</dbReference>
<evidence type="ECO:0000313" key="9">
    <source>
        <dbReference type="WBParaSite" id="ACOC_0000907901-mRNA-1"/>
    </source>
</evidence>
<evidence type="ECO:0000256" key="4">
    <source>
        <dbReference type="ARBA" id="ARBA00023062"/>
    </source>
</evidence>
<comment type="pathway">
    <text evidence="1">Amino-acid degradation; L-proline degradation into L-glutamate; L-glutamate from L-proline: step 1/2.</text>
</comment>
<dbReference type="GO" id="GO:0005739">
    <property type="term" value="C:mitochondrion"/>
    <property type="evidence" value="ECO:0007669"/>
    <property type="project" value="TreeGrafter"/>
</dbReference>
<dbReference type="Proteomes" id="UP000267027">
    <property type="component" value="Unassembled WGS sequence"/>
</dbReference>
<evidence type="ECO:0000313" key="8">
    <source>
        <dbReference type="Proteomes" id="UP000267027"/>
    </source>
</evidence>
<dbReference type="AlphaFoldDB" id="A0A158PJR0"/>
<dbReference type="SUPFAM" id="SSF51730">
    <property type="entry name" value="FAD-linked oxidoreductase"/>
    <property type="match status" value="1"/>
</dbReference>
<accession>A0A158PJR0</accession>
<dbReference type="PROSITE" id="PS50222">
    <property type="entry name" value="EF_HAND_2"/>
    <property type="match status" value="1"/>
</dbReference>
<evidence type="ECO:0000313" key="7">
    <source>
        <dbReference type="EMBL" id="VDM60665.1"/>
    </source>
</evidence>
<dbReference type="STRING" id="334426.A0A158PJR0"/>
<evidence type="ECO:0000256" key="1">
    <source>
        <dbReference type="ARBA" id="ARBA00004739"/>
    </source>
</evidence>
<evidence type="ECO:0000259" key="6">
    <source>
        <dbReference type="PROSITE" id="PS50222"/>
    </source>
</evidence>
<dbReference type="EMBL" id="UYYA01004245">
    <property type="protein sequence ID" value="VDM60665.1"/>
    <property type="molecule type" value="Genomic_DNA"/>
</dbReference>
<dbReference type="Pfam" id="PF01619">
    <property type="entry name" value="Pro_dh"/>
    <property type="match status" value="1"/>
</dbReference>
<comment type="cofactor">
    <cofactor evidence="5">
        <name>FAD</name>
        <dbReference type="ChEBI" id="CHEBI:57692"/>
    </cofactor>
</comment>
<dbReference type="InterPro" id="IPR002872">
    <property type="entry name" value="Proline_DH_dom"/>
</dbReference>
<comment type="similarity">
    <text evidence="2 5">Belongs to the proline oxidase family.</text>
</comment>
<keyword evidence="4 5" id="KW-0642">Proline metabolism</keyword>
<reference evidence="9" key="1">
    <citation type="submission" date="2016-04" db="UniProtKB">
        <authorList>
            <consortium name="WormBaseParasite"/>
        </authorList>
    </citation>
    <scope>IDENTIFICATION</scope>
</reference>
<dbReference type="WBParaSite" id="ACOC_0000907901-mRNA-1">
    <property type="protein sequence ID" value="ACOC_0000907901-mRNA-1"/>
    <property type="gene ID" value="ACOC_0000907901"/>
</dbReference>
<dbReference type="GO" id="GO:0004657">
    <property type="term" value="F:proline dehydrogenase activity"/>
    <property type="evidence" value="ECO:0007669"/>
    <property type="project" value="UniProtKB-EC"/>
</dbReference>
<dbReference type="FunFam" id="3.20.20.220:FF:000012">
    <property type="entry name" value="Proline dehydrogenase"/>
    <property type="match status" value="1"/>
</dbReference>
<dbReference type="InterPro" id="IPR015659">
    <property type="entry name" value="Proline_oxidase"/>
</dbReference>
<dbReference type="InterPro" id="IPR029041">
    <property type="entry name" value="FAD-linked_oxidoreductase-like"/>
</dbReference>
<keyword evidence="8" id="KW-1185">Reference proteome</keyword>
<dbReference type="SUPFAM" id="SSF47473">
    <property type="entry name" value="EF-hand"/>
    <property type="match status" value="1"/>
</dbReference>
<evidence type="ECO:0000256" key="3">
    <source>
        <dbReference type="ARBA" id="ARBA00023002"/>
    </source>
</evidence>